<reference evidence="4" key="1">
    <citation type="submission" date="2016-11" db="EMBL/GenBank/DDBJ databases">
        <authorList>
            <person name="Varghese N."/>
            <person name="Submissions S."/>
        </authorList>
    </citation>
    <scope>NUCLEOTIDE SEQUENCE [LARGE SCALE GENOMIC DNA]</scope>
    <source>
        <strain evidence="4">DSM 26899</strain>
    </source>
</reference>
<proteinExistence type="predicted"/>
<name>A0A1M7AP60_9FLAO</name>
<dbReference type="AlphaFoldDB" id="A0A1M7AP60"/>
<dbReference type="PANTHER" id="PTHR35580:SF1">
    <property type="entry name" value="PHYTASE-LIKE DOMAIN-CONTAINING PROTEIN"/>
    <property type="match status" value="1"/>
</dbReference>
<evidence type="ECO:0000313" key="3">
    <source>
        <dbReference type="EMBL" id="SHL44530.1"/>
    </source>
</evidence>
<protein>
    <submittedName>
        <fullName evidence="3">Por secretion system C-terminal sorting domain-containing protein</fullName>
    </submittedName>
</protein>
<sequence>MKYFYFLILLFFQSFLIAQVPEWVVPIRDIDKESISDVVTGSDGSIYAVGLFEGHVDFDPGPGVYYLNTFTQDKGRIFCIKLSPNGNLIWAKQMGGNIMGEITDDEKLHPKIAIDGADNIYITGLCFTNVDLDPSPSGTYFIPGSGTNSVFRFVGKYSSNGNFIWAKKVGGEDTSLARINSMKVDTTGNIYMGGDFKYTIDVDPGPGIYNLTTDAQSDMFFMKLDTNGNFVWAKQIGSLGNNDKIEKMVIDGQNIYITGYFNGQVDFDPDSSVHQLQSHALGDAFVGKYNLSNGGFQWVRSFASNDFASGYVIDVDETGNVYSAGTFQGTVDFDPNANSTFNMTSIGPSSIYFLKLNSAGQFVWAKNFGAMGTLGFASSEFPYSLAVKGGKAYLAGYFLTSMDCNPDDNAENWIYANGGNYDIFFIALNASGNFLWAKSYGGELHDYPYSIHIDANNDILLCGRYSNKVNFYPGINFAPVSGVYDGFLLKLNKNANLKADESDFNGSLKIYPNPTSDVINISSDSKILTVMVNNSEGKLILSKKINNSSTVFSIKDLPSGVYFVNIITGSKNSTHKIIKI</sequence>
<dbReference type="OrthoDB" id="9811934at2"/>
<dbReference type="Proteomes" id="UP000184364">
    <property type="component" value="Unassembled WGS sequence"/>
</dbReference>
<dbReference type="InterPro" id="IPR026444">
    <property type="entry name" value="Secre_tail"/>
</dbReference>
<gene>
    <name evidence="3" type="ORF">SAMN05444267_101811</name>
</gene>
<dbReference type="InterPro" id="IPR052918">
    <property type="entry name" value="Motility_Chemotaxis_Reg"/>
</dbReference>
<evidence type="ECO:0000313" key="4">
    <source>
        <dbReference type="Proteomes" id="UP000184364"/>
    </source>
</evidence>
<dbReference type="EMBL" id="FRAV01000018">
    <property type="protein sequence ID" value="SHL44530.1"/>
    <property type="molecule type" value="Genomic_DNA"/>
</dbReference>
<dbReference type="NCBIfam" id="TIGR04183">
    <property type="entry name" value="Por_Secre_tail"/>
    <property type="match status" value="1"/>
</dbReference>
<dbReference type="RefSeq" id="WP_073293191.1">
    <property type="nucleotide sequence ID" value="NZ_FRAV01000018.1"/>
</dbReference>
<keyword evidence="4" id="KW-1185">Reference proteome</keyword>
<dbReference type="SUPFAM" id="SSF101898">
    <property type="entry name" value="NHL repeat"/>
    <property type="match status" value="1"/>
</dbReference>
<feature type="domain" description="Secretion system C-terminal sorting" evidence="2">
    <location>
        <begin position="510"/>
        <end position="578"/>
    </location>
</feature>
<accession>A0A1M7AP60</accession>
<organism evidence="3 4">
    <name type="scientific">Chryseobacterium polytrichastri</name>
    <dbReference type="NCBI Taxonomy" id="1302687"/>
    <lineage>
        <taxon>Bacteria</taxon>
        <taxon>Pseudomonadati</taxon>
        <taxon>Bacteroidota</taxon>
        <taxon>Flavobacteriia</taxon>
        <taxon>Flavobacteriales</taxon>
        <taxon>Weeksellaceae</taxon>
        <taxon>Chryseobacterium group</taxon>
        <taxon>Chryseobacterium</taxon>
    </lineage>
</organism>
<dbReference type="Pfam" id="PF18962">
    <property type="entry name" value="Por_Secre_tail"/>
    <property type="match status" value="1"/>
</dbReference>
<evidence type="ECO:0000259" key="2">
    <source>
        <dbReference type="Pfam" id="PF18962"/>
    </source>
</evidence>
<dbReference type="PANTHER" id="PTHR35580">
    <property type="entry name" value="CELL SURFACE GLYCOPROTEIN (S-LAYER PROTEIN)-LIKE PROTEIN"/>
    <property type="match status" value="1"/>
</dbReference>
<evidence type="ECO:0000256" key="1">
    <source>
        <dbReference type="ARBA" id="ARBA00022729"/>
    </source>
</evidence>
<dbReference type="STRING" id="1302687.SAMN05444267_101811"/>
<keyword evidence="1" id="KW-0732">Signal</keyword>